<dbReference type="InterPro" id="IPR039135">
    <property type="entry name" value="NAT9-like"/>
</dbReference>
<dbReference type="InterPro" id="IPR016181">
    <property type="entry name" value="Acyl_CoA_acyltransferase"/>
</dbReference>
<keyword evidence="6" id="KW-1185">Reference proteome</keyword>
<sequence>MRFNQTASICTNQVVLVPYEAHHVVKYHKWMEDPELQEATASEPLTLEEEYENQRSWRTAHDKLTFIICEALCAADQSSASVKAEVVDADDRMVGDINFFIYQDNDAEESPQVQRTSVALRGEIDVMIAHKEHRRRGYGSASVRALLIYLRSNMRDILEEYNRGLGICRDANMVGIMVKIQEGNTGSRRLFENMGFKQVGDVNYFGEIMLFIAWETVDSLVDGWLSSGEVYREVRYEIQLKHSE</sequence>
<dbReference type="OrthoDB" id="5043642at2759"/>
<protein>
    <submittedName>
        <fullName evidence="5">Methionyl-tRNA synthetase</fullName>
    </submittedName>
</protein>
<evidence type="ECO:0000256" key="1">
    <source>
        <dbReference type="ARBA" id="ARBA00009342"/>
    </source>
</evidence>
<evidence type="ECO:0000259" key="4">
    <source>
        <dbReference type="PROSITE" id="PS51186"/>
    </source>
</evidence>
<accession>A0A167CVV9</accession>
<keyword evidence="3" id="KW-0012">Acyltransferase</keyword>
<dbReference type="GO" id="GO:0008080">
    <property type="term" value="F:N-acetyltransferase activity"/>
    <property type="evidence" value="ECO:0007669"/>
    <property type="project" value="InterPro"/>
</dbReference>
<keyword evidence="2" id="KW-0808">Transferase</keyword>
<evidence type="ECO:0000256" key="2">
    <source>
        <dbReference type="ARBA" id="ARBA00022679"/>
    </source>
</evidence>
<dbReference type="EMBL" id="AZHC01000015">
    <property type="protein sequence ID" value="OAA41635.1"/>
    <property type="molecule type" value="Genomic_DNA"/>
</dbReference>
<dbReference type="InterPro" id="IPR000182">
    <property type="entry name" value="GNAT_dom"/>
</dbReference>
<dbReference type="Proteomes" id="UP000243498">
    <property type="component" value="Unassembled WGS sequence"/>
</dbReference>
<dbReference type="AlphaFoldDB" id="A0A167CVV9"/>
<evidence type="ECO:0000313" key="5">
    <source>
        <dbReference type="EMBL" id="OAA41635.1"/>
    </source>
</evidence>
<dbReference type="PANTHER" id="PTHR13256">
    <property type="entry name" value="N-ACETYLTRANSFERASE 9"/>
    <property type="match status" value="1"/>
</dbReference>
<dbReference type="Gene3D" id="3.40.630.30">
    <property type="match status" value="1"/>
</dbReference>
<comment type="similarity">
    <text evidence="1">Belongs to the acetyltransferase family. GNAT subfamily.</text>
</comment>
<name>A0A167CVV9_METRR</name>
<dbReference type="Pfam" id="PF13302">
    <property type="entry name" value="Acetyltransf_3"/>
    <property type="match status" value="1"/>
</dbReference>
<reference evidence="5 6" key="1">
    <citation type="journal article" date="2016" name="Genome Biol. Evol.">
        <title>Divergent and convergent evolution of fungal pathogenicity.</title>
        <authorList>
            <person name="Shang Y."/>
            <person name="Xiao G."/>
            <person name="Zheng P."/>
            <person name="Cen K."/>
            <person name="Zhan S."/>
            <person name="Wang C."/>
        </authorList>
    </citation>
    <scope>NUCLEOTIDE SEQUENCE [LARGE SCALE GENOMIC DNA]</scope>
    <source>
        <strain evidence="5 6">RCEF 4871</strain>
    </source>
</reference>
<comment type="caution">
    <text evidence="5">The sequence shown here is derived from an EMBL/GenBank/DDBJ whole genome shotgun (WGS) entry which is preliminary data.</text>
</comment>
<dbReference type="PANTHER" id="PTHR13256:SF16">
    <property type="entry name" value="ALPHA_BETA-TUBULIN-N-ACETYLTRANSFERASE 9"/>
    <property type="match status" value="1"/>
</dbReference>
<dbReference type="STRING" id="1081105.A0A167CVV9"/>
<dbReference type="PROSITE" id="PS51186">
    <property type="entry name" value="GNAT"/>
    <property type="match status" value="1"/>
</dbReference>
<organism evidence="5 6">
    <name type="scientific">Metarhizium rileyi (strain RCEF 4871)</name>
    <name type="common">Nomuraea rileyi</name>
    <dbReference type="NCBI Taxonomy" id="1649241"/>
    <lineage>
        <taxon>Eukaryota</taxon>
        <taxon>Fungi</taxon>
        <taxon>Dikarya</taxon>
        <taxon>Ascomycota</taxon>
        <taxon>Pezizomycotina</taxon>
        <taxon>Sordariomycetes</taxon>
        <taxon>Hypocreomycetidae</taxon>
        <taxon>Hypocreales</taxon>
        <taxon>Clavicipitaceae</taxon>
        <taxon>Metarhizium</taxon>
    </lineage>
</organism>
<gene>
    <name evidence="5" type="ORF">NOR_05143</name>
</gene>
<proteinExistence type="inferred from homology"/>
<feature type="domain" description="N-acetyltransferase" evidence="4">
    <location>
        <begin position="34"/>
        <end position="215"/>
    </location>
</feature>
<dbReference type="OMA" id="WHVPRYH"/>
<dbReference type="SUPFAM" id="SSF55729">
    <property type="entry name" value="Acyl-CoA N-acyltransferases (Nat)"/>
    <property type="match status" value="1"/>
</dbReference>
<evidence type="ECO:0000313" key="6">
    <source>
        <dbReference type="Proteomes" id="UP000243498"/>
    </source>
</evidence>
<evidence type="ECO:0000256" key="3">
    <source>
        <dbReference type="ARBA" id="ARBA00023315"/>
    </source>
</evidence>